<dbReference type="InterPro" id="IPR005762">
    <property type="entry name" value="MurD"/>
</dbReference>
<dbReference type="UniPathway" id="UPA00219"/>
<evidence type="ECO:0000256" key="5">
    <source>
        <dbReference type="ARBA" id="ARBA00012212"/>
    </source>
</evidence>
<dbReference type="GO" id="GO:0008360">
    <property type="term" value="P:regulation of cell shape"/>
    <property type="evidence" value="ECO:0007669"/>
    <property type="project" value="UniProtKB-KW"/>
</dbReference>
<dbReference type="Gene3D" id="3.40.1190.10">
    <property type="entry name" value="Mur-like, catalytic domain"/>
    <property type="match status" value="1"/>
</dbReference>
<comment type="function">
    <text evidence="1 17 18">Cell wall formation. Catalyzes the addition of glutamate to the nucleotide precursor UDP-N-acetylmuramoyl-L-alanine (UMA).</text>
</comment>
<comment type="catalytic activity">
    <reaction evidence="16 17 18">
        <text>UDP-N-acetyl-alpha-D-muramoyl-L-alanine + D-glutamate + ATP = UDP-N-acetyl-alpha-D-muramoyl-L-alanyl-D-glutamate + ADP + phosphate + H(+)</text>
        <dbReference type="Rhea" id="RHEA:16429"/>
        <dbReference type="ChEBI" id="CHEBI:15378"/>
        <dbReference type="ChEBI" id="CHEBI:29986"/>
        <dbReference type="ChEBI" id="CHEBI:30616"/>
        <dbReference type="ChEBI" id="CHEBI:43474"/>
        <dbReference type="ChEBI" id="CHEBI:83898"/>
        <dbReference type="ChEBI" id="CHEBI:83900"/>
        <dbReference type="ChEBI" id="CHEBI:456216"/>
        <dbReference type="EC" id="6.3.2.9"/>
    </reaction>
</comment>
<keyword evidence="10 17" id="KW-0067">ATP-binding</keyword>
<evidence type="ECO:0000256" key="7">
    <source>
        <dbReference type="ARBA" id="ARBA00022490"/>
    </source>
</evidence>
<dbReference type="AlphaFoldDB" id="A0A413RBU5"/>
<proteinExistence type="inferred from homology"/>
<dbReference type="Gene3D" id="3.90.190.20">
    <property type="entry name" value="Mur ligase, C-terminal domain"/>
    <property type="match status" value="1"/>
</dbReference>
<dbReference type="InterPro" id="IPR013221">
    <property type="entry name" value="Mur_ligase_cen"/>
</dbReference>
<dbReference type="Proteomes" id="UP000284779">
    <property type="component" value="Unassembled WGS sequence"/>
</dbReference>
<protein>
    <recommendedName>
        <fullName evidence="6 17">UDP-N-acetylmuramoylalanine--D-glutamate ligase</fullName>
        <ecNumber evidence="5 17">6.3.2.9</ecNumber>
    </recommendedName>
    <alternativeName>
        <fullName evidence="15 17">D-glutamic acid-adding enzyme</fullName>
    </alternativeName>
    <alternativeName>
        <fullName evidence="14 17">UDP-N-acetylmuramoyl-L-alanyl-D-glutamate synthetase</fullName>
    </alternativeName>
</protein>
<keyword evidence="24" id="KW-1185">Reference proteome</keyword>
<evidence type="ECO:0000256" key="1">
    <source>
        <dbReference type="ARBA" id="ARBA00002734"/>
    </source>
</evidence>
<evidence type="ECO:0000256" key="11">
    <source>
        <dbReference type="ARBA" id="ARBA00022960"/>
    </source>
</evidence>
<accession>A0A413RBU5</accession>
<dbReference type="NCBIfam" id="TIGR01087">
    <property type="entry name" value="murD"/>
    <property type="match status" value="1"/>
</dbReference>
<evidence type="ECO:0000256" key="13">
    <source>
        <dbReference type="ARBA" id="ARBA00023316"/>
    </source>
</evidence>
<keyword evidence="17 18" id="KW-0131">Cell cycle</keyword>
<keyword evidence="11 17" id="KW-0133">Cell shape</keyword>
<dbReference type="SUPFAM" id="SSF53623">
    <property type="entry name" value="MurD-like peptide ligases, catalytic domain"/>
    <property type="match status" value="1"/>
</dbReference>
<keyword evidence="8 17" id="KW-0436">Ligase</keyword>
<comment type="similarity">
    <text evidence="4 17">Belongs to the MurCDEF family.</text>
</comment>
<evidence type="ECO:0000256" key="17">
    <source>
        <dbReference type="HAMAP-Rule" id="MF_00639"/>
    </source>
</evidence>
<dbReference type="SUPFAM" id="SSF51984">
    <property type="entry name" value="MurCD N-terminal domain"/>
    <property type="match status" value="1"/>
</dbReference>
<dbReference type="EC" id="6.3.2.9" evidence="5 17"/>
<dbReference type="GO" id="GO:0051301">
    <property type="term" value="P:cell division"/>
    <property type="evidence" value="ECO:0007669"/>
    <property type="project" value="UniProtKB-KW"/>
</dbReference>
<evidence type="ECO:0000313" key="24">
    <source>
        <dbReference type="Proteomes" id="UP000284779"/>
    </source>
</evidence>
<reference evidence="23 24" key="1">
    <citation type="submission" date="2018-08" db="EMBL/GenBank/DDBJ databases">
        <title>A genome reference for cultivated species of the human gut microbiota.</title>
        <authorList>
            <person name="Zou Y."/>
            <person name="Xue W."/>
            <person name="Luo G."/>
        </authorList>
    </citation>
    <scope>NUCLEOTIDE SEQUENCE [LARGE SCALE GENOMIC DNA]</scope>
    <source>
        <strain evidence="22 23">AM43-2</strain>
        <strain evidence="21 24">AM44-11BH</strain>
    </source>
</reference>
<gene>
    <name evidence="17 21" type="primary">murD</name>
    <name evidence="22" type="ORF">DW929_00755</name>
    <name evidence="21" type="ORF">DW944_02745</name>
</gene>
<evidence type="ECO:0000256" key="9">
    <source>
        <dbReference type="ARBA" id="ARBA00022741"/>
    </source>
</evidence>
<keyword evidence="7 17" id="KW-0963">Cytoplasm</keyword>
<dbReference type="Proteomes" id="UP000284598">
    <property type="component" value="Unassembled WGS sequence"/>
</dbReference>
<organism evidence="21 24">
    <name type="scientific">Eubacterium ventriosum</name>
    <dbReference type="NCBI Taxonomy" id="39496"/>
    <lineage>
        <taxon>Bacteria</taxon>
        <taxon>Bacillati</taxon>
        <taxon>Bacillota</taxon>
        <taxon>Clostridia</taxon>
        <taxon>Eubacteriales</taxon>
        <taxon>Eubacteriaceae</taxon>
        <taxon>Eubacterium</taxon>
    </lineage>
</organism>
<dbReference type="Gene3D" id="3.40.50.720">
    <property type="entry name" value="NAD(P)-binding Rossmann-like Domain"/>
    <property type="match status" value="1"/>
</dbReference>
<dbReference type="InterPro" id="IPR004101">
    <property type="entry name" value="Mur_ligase_C"/>
</dbReference>
<feature type="domain" description="Mur ligase central" evidence="20">
    <location>
        <begin position="114"/>
        <end position="291"/>
    </location>
</feature>
<dbReference type="PANTHER" id="PTHR43692:SF1">
    <property type="entry name" value="UDP-N-ACETYLMURAMOYLALANINE--D-GLUTAMATE LIGASE"/>
    <property type="match status" value="1"/>
</dbReference>
<evidence type="ECO:0000313" key="21">
    <source>
        <dbReference type="EMBL" id="RHA20076.1"/>
    </source>
</evidence>
<keyword evidence="13 17" id="KW-0961">Cell wall biogenesis/degradation</keyword>
<evidence type="ECO:0000256" key="15">
    <source>
        <dbReference type="ARBA" id="ARBA00032324"/>
    </source>
</evidence>
<dbReference type="GO" id="GO:0005524">
    <property type="term" value="F:ATP binding"/>
    <property type="evidence" value="ECO:0007669"/>
    <property type="project" value="UniProtKB-UniRule"/>
</dbReference>
<evidence type="ECO:0000256" key="12">
    <source>
        <dbReference type="ARBA" id="ARBA00022984"/>
    </source>
</evidence>
<evidence type="ECO:0000313" key="22">
    <source>
        <dbReference type="EMBL" id="RHA57395.1"/>
    </source>
</evidence>
<dbReference type="Pfam" id="PF02875">
    <property type="entry name" value="Mur_ligase_C"/>
    <property type="match status" value="1"/>
</dbReference>
<dbReference type="EMBL" id="QSFD01000002">
    <property type="protein sequence ID" value="RHA20076.1"/>
    <property type="molecule type" value="Genomic_DNA"/>
</dbReference>
<dbReference type="HAMAP" id="MF_00639">
    <property type="entry name" value="MurD"/>
    <property type="match status" value="1"/>
</dbReference>
<evidence type="ECO:0000313" key="23">
    <source>
        <dbReference type="Proteomes" id="UP000284598"/>
    </source>
</evidence>
<evidence type="ECO:0000256" key="18">
    <source>
        <dbReference type="RuleBase" id="RU003664"/>
    </source>
</evidence>
<name>A0A413RBU5_9FIRM</name>
<comment type="pathway">
    <text evidence="3 17 18">Cell wall biogenesis; peptidoglycan biosynthesis.</text>
</comment>
<dbReference type="GO" id="GO:0005737">
    <property type="term" value="C:cytoplasm"/>
    <property type="evidence" value="ECO:0007669"/>
    <property type="project" value="UniProtKB-SubCell"/>
</dbReference>
<comment type="caution">
    <text evidence="21">The sequence shown here is derived from an EMBL/GenBank/DDBJ whole genome shotgun (WGS) entry which is preliminary data.</text>
</comment>
<evidence type="ECO:0000256" key="8">
    <source>
        <dbReference type="ARBA" id="ARBA00022598"/>
    </source>
</evidence>
<evidence type="ECO:0000256" key="4">
    <source>
        <dbReference type="ARBA" id="ARBA00010416"/>
    </source>
</evidence>
<dbReference type="EMBL" id="QSFO01000001">
    <property type="protein sequence ID" value="RHA57395.1"/>
    <property type="molecule type" value="Genomic_DNA"/>
</dbReference>
<evidence type="ECO:0000259" key="20">
    <source>
        <dbReference type="Pfam" id="PF08245"/>
    </source>
</evidence>
<evidence type="ECO:0000256" key="10">
    <source>
        <dbReference type="ARBA" id="ARBA00022840"/>
    </source>
</evidence>
<dbReference type="GO" id="GO:0008764">
    <property type="term" value="F:UDP-N-acetylmuramoylalanine-D-glutamate ligase activity"/>
    <property type="evidence" value="ECO:0007669"/>
    <property type="project" value="UniProtKB-UniRule"/>
</dbReference>
<dbReference type="InterPro" id="IPR036565">
    <property type="entry name" value="Mur-like_cat_sf"/>
</dbReference>
<keyword evidence="9 17" id="KW-0547">Nucleotide-binding</keyword>
<evidence type="ECO:0000256" key="6">
    <source>
        <dbReference type="ARBA" id="ARBA00015655"/>
    </source>
</evidence>
<comment type="subcellular location">
    <subcellularLocation>
        <location evidence="2 17 18">Cytoplasm</location>
    </subcellularLocation>
</comment>
<keyword evidence="17 18" id="KW-0132">Cell division</keyword>
<dbReference type="PANTHER" id="PTHR43692">
    <property type="entry name" value="UDP-N-ACETYLMURAMOYLALANINE--D-GLUTAMATE LIGASE"/>
    <property type="match status" value="1"/>
</dbReference>
<evidence type="ECO:0000256" key="2">
    <source>
        <dbReference type="ARBA" id="ARBA00004496"/>
    </source>
</evidence>
<dbReference type="Pfam" id="PF21799">
    <property type="entry name" value="MurD-like_N"/>
    <property type="match status" value="1"/>
</dbReference>
<dbReference type="InterPro" id="IPR036615">
    <property type="entry name" value="Mur_ligase_C_dom_sf"/>
</dbReference>
<evidence type="ECO:0000256" key="3">
    <source>
        <dbReference type="ARBA" id="ARBA00004752"/>
    </source>
</evidence>
<evidence type="ECO:0000256" key="14">
    <source>
        <dbReference type="ARBA" id="ARBA00030398"/>
    </source>
</evidence>
<feature type="domain" description="Mur ligase C-terminal" evidence="19">
    <location>
        <begin position="314"/>
        <end position="428"/>
    </location>
</feature>
<dbReference type="GO" id="GO:0009252">
    <property type="term" value="P:peptidoglycan biosynthetic process"/>
    <property type="evidence" value="ECO:0007669"/>
    <property type="project" value="UniProtKB-UniRule"/>
</dbReference>
<keyword evidence="12 17" id="KW-0573">Peptidoglycan synthesis</keyword>
<dbReference type="Pfam" id="PF08245">
    <property type="entry name" value="Mur_ligase_M"/>
    <property type="match status" value="1"/>
</dbReference>
<evidence type="ECO:0000259" key="19">
    <source>
        <dbReference type="Pfam" id="PF02875"/>
    </source>
</evidence>
<dbReference type="SUPFAM" id="SSF53244">
    <property type="entry name" value="MurD-like peptide ligases, peptide-binding domain"/>
    <property type="match status" value="1"/>
</dbReference>
<evidence type="ECO:0000256" key="16">
    <source>
        <dbReference type="ARBA" id="ARBA00047632"/>
    </source>
</evidence>
<dbReference type="GO" id="GO:0071555">
    <property type="term" value="P:cell wall organization"/>
    <property type="evidence" value="ECO:0007669"/>
    <property type="project" value="UniProtKB-KW"/>
</dbReference>
<dbReference type="RefSeq" id="WP_117969593.1">
    <property type="nucleotide sequence ID" value="NZ_QSFD01000002.1"/>
</dbReference>
<sequence>MDWKTQKVLVAGSGKSGIGATNLLKKVGAEVIIYDGNDKLKEEDVLNKLENKEDVKVILGELEDSVINEIDMMVLSPGIAIDAPFVLRVKEAGVPIWGEIELAYVIGKGKLAAITGTNGKTTTTALVGEIMANYYDKVDVVGNIGNPYTTTAFDSTDDTVTVAEISSFQLETIHTFKPDVSAVLNITPDHLNRHYTMECYTDVKMSIAKNQDSNQPIVLNYEDPILREYAGKLTNRIIWFSSKQKVNPGVYLEGKNIIYADGKKETFVTTTEDTTLVGIHNVENIMAAIAISINMDVPVDIIRETIRKFKAVPHRIEYVETINDVIYYNDSKGTNTDASIKAIEAMSRPTILIAGGYDKKVSFDDWAEAFGDKVKCLVLLGQTAEQIADTVKKHGFTNIIFTESLKEAVDECAKNAKPGDAVLLSPACASWGMFDNYEQRGDMFKEYVRAMCEK</sequence>
<feature type="binding site" evidence="17">
    <location>
        <begin position="116"/>
        <end position="122"/>
    </location>
    <ligand>
        <name>ATP</name>
        <dbReference type="ChEBI" id="CHEBI:30616"/>
    </ligand>
</feature>